<evidence type="ECO:0000259" key="1">
    <source>
        <dbReference type="Pfam" id="PF13467"/>
    </source>
</evidence>
<feature type="domain" description="Ribbon-helix-helix" evidence="1">
    <location>
        <begin position="6"/>
        <end position="68"/>
    </location>
</feature>
<reference evidence="2 3" key="1">
    <citation type="submission" date="2016-07" db="EMBL/GenBank/DDBJ databases">
        <authorList>
            <person name="Lefevre C.T."/>
        </authorList>
    </citation>
    <scope>NUCLEOTIDE SEQUENCE [LARGE SCALE GENOMIC DNA]</scope>
    <source>
        <strain evidence="2">PR1</strain>
    </source>
</reference>
<protein>
    <recommendedName>
        <fullName evidence="1">Ribbon-helix-helix domain-containing protein</fullName>
    </recommendedName>
</protein>
<evidence type="ECO:0000313" key="2">
    <source>
        <dbReference type="EMBL" id="SCA57937.1"/>
    </source>
</evidence>
<dbReference type="Proteomes" id="UP000231658">
    <property type="component" value="Unassembled WGS sequence"/>
</dbReference>
<dbReference type="InterPro" id="IPR038268">
    <property type="entry name" value="RHH_sf"/>
</dbReference>
<dbReference type="Gene3D" id="1.10.3990.20">
    <property type="entry name" value="protein bp1543"/>
    <property type="match status" value="1"/>
</dbReference>
<gene>
    <name evidence="2" type="ORF">MTBPR1_70209</name>
</gene>
<keyword evidence="3" id="KW-1185">Reference proteome</keyword>
<dbReference type="EMBL" id="FLYE01000046">
    <property type="protein sequence ID" value="SCA57937.1"/>
    <property type="molecule type" value="Genomic_DNA"/>
</dbReference>
<dbReference type="RefSeq" id="WP_069189929.1">
    <property type="nucleotide sequence ID" value="NZ_FLYE01000046.1"/>
</dbReference>
<evidence type="ECO:0000313" key="3">
    <source>
        <dbReference type="Proteomes" id="UP000231658"/>
    </source>
</evidence>
<dbReference type="Pfam" id="PF13467">
    <property type="entry name" value="RHH_4"/>
    <property type="match status" value="1"/>
</dbReference>
<dbReference type="AlphaFoldDB" id="A0A1C3RKZ4"/>
<name>A0A1C3RKZ4_9PROT</name>
<dbReference type="STRING" id="1867952.MTBPR1_70209"/>
<proteinExistence type="predicted"/>
<dbReference type="OrthoDB" id="7477016at2"/>
<organism evidence="2 3">
    <name type="scientific">Candidatus Terasakiella magnetica</name>
    <dbReference type="NCBI Taxonomy" id="1867952"/>
    <lineage>
        <taxon>Bacteria</taxon>
        <taxon>Pseudomonadati</taxon>
        <taxon>Pseudomonadota</taxon>
        <taxon>Alphaproteobacteria</taxon>
        <taxon>Rhodospirillales</taxon>
        <taxon>Terasakiellaceae</taxon>
        <taxon>Terasakiella</taxon>
    </lineage>
</organism>
<dbReference type="InterPro" id="IPR027373">
    <property type="entry name" value="RHH_dom"/>
</dbReference>
<accession>A0A1C3RKZ4</accession>
<sequence length="102" mass="11686">MTLSLVSRNVVISGQRTSFRLEPEMWSALDHICEEEHTNLHTLCTWISDYKPRSNRTSAIRAFIVAYLRAQLDGKKSSQHGPNCPCHKQDDMSEELCTILTH</sequence>